<comment type="cofactor">
    <cofactor evidence="1">
        <name>Co(2+)</name>
        <dbReference type="ChEBI" id="CHEBI:48828"/>
    </cofactor>
</comment>
<evidence type="ECO:0000313" key="11">
    <source>
        <dbReference type="Proteomes" id="UP000659630"/>
    </source>
</evidence>
<dbReference type="InterPro" id="IPR000787">
    <property type="entry name" value="Peptidase_M29"/>
</dbReference>
<dbReference type="EMBL" id="JACONZ010000001">
    <property type="protein sequence ID" value="MBC5580543.1"/>
    <property type="molecule type" value="Genomic_DNA"/>
</dbReference>
<reference evidence="10" key="1">
    <citation type="submission" date="2020-08" db="EMBL/GenBank/DDBJ databases">
        <title>Genome public.</title>
        <authorList>
            <person name="Liu C."/>
            <person name="Sun Q."/>
        </authorList>
    </citation>
    <scope>NUCLEOTIDE SEQUENCE</scope>
    <source>
        <strain evidence="10">BX8</strain>
    </source>
</reference>
<comment type="similarity">
    <text evidence="4">Belongs to the peptidase M29 family.</text>
</comment>
<protein>
    <submittedName>
        <fullName evidence="10">Aminopeptidase</fullName>
    </submittedName>
</protein>
<evidence type="ECO:0000256" key="2">
    <source>
        <dbReference type="ARBA" id="ARBA00001946"/>
    </source>
</evidence>
<dbReference type="PANTHER" id="PTHR34448:SF3">
    <property type="entry name" value="AMINOPEPTIDASE AMPS"/>
    <property type="match status" value="1"/>
</dbReference>
<keyword evidence="8" id="KW-0378">Hydrolase</keyword>
<sequence>MDGELFKRYAEFAVRVGVGVLPGQTLMITAPIEAAEFARCCAQAAFEAGARDVHLRYEDEKLARIRYQNATEEALCDVKPWVERSYLDYVESAGGTSILHILGEDPEAFLGLDADKINRARQAARSALKTWRSYTMNDRVAWSIVAVPTDNWAKKVFPGCAQEQAVEKLWQAIFDVCRVTGGDPVAAWRQHIETCTAMKEKLNALNLRSLHFTSGNGTDLTVGLAEGAVWEGAASTTPQGQRFIANVPTEEVFTAPHRHRVDGVVYGTRPYVYNGDLIEDLWVRFEQGRVVESGARRNAALLKTLLDTDEGSRSIGEVALVPASSPINRSGLLFYNTLFDENAACHIAFGDGYPGTVQGGTELTQEELLERGVNHSVVHEDVMIGAADTRIIGVAGDGRRVTVFEDGVWAL</sequence>
<evidence type="ECO:0000256" key="9">
    <source>
        <dbReference type="ARBA" id="ARBA00023049"/>
    </source>
</evidence>
<evidence type="ECO:0000256" key="4">
    <source>
        <dbReference type="ARBA" id="ARBA00008236"/>
    </source>
</evidence>
<dbReference type="RefSeq" id="WP_186886888.1">
    <property type="nucleotide sequence ID" value="NZ_JACONZ010000001.1"/>
</dbReference>
<keyword evidence="5 10" id="KW-0031">Aminopeptidase</keyword>
<keyword evidence="9" id="KW-0482">Metalloprotease</keyword>
<evidence type="ECO:0000256" key="1">
    <source>
        <dbReference type="ARBA" id="ARBA00001941"/>
    </source>
</evidence>
<dbReference type="PRINTS" id="PR00919">
    <property type="entry name" value="THERMOPTASE"/>
</dbReference>
<comment type="cofactor">
    <cofactor evidence="2">
        <name>Mg(2+)</name>
        <dbReference type="ChEBI" id="CHEBI:18420"/>
    </cofactor>
</comment>
<keyword evidence="11" id="KW-1185">Reference proteome</keyword>
<name>A0A923I950_9FIRM</name>
<proteinExistence type="inferred from homology"/>
<gene>
    <name evidence="10" type="ORF">H8S23_03390</name>
</gene>
<dbReference type="InterPro" id="IPR052170">
    <property type="entry name" value="M29_Exopeptidase"/>
</dbReference>
<dbReference type="Proteomes" id="UP000659630">
    <property type="component" value="Unassembled WGS sequence"/>
</dbReference>
<keyword evidence="7" id="KW-0479">Metal-binding</keyword>
<dbReference type="GO" id="GO:0046872">
    <property type="term" value="F:metal ion binding"/>
    <property type="evidence" value="ECO:0007669"/>
    <property type="project" value="UniProtKB-KW"/>
</dbReference>
<dbReference type="Pfam" id="PF02073">
    <property type="entry name" value="Peptidase_M29"/>
    <property type="match status" value="1"/>
</dbReference>
<evidence type="ECO:0000313" key="10">
    <source>
        <dbReference type="EMBL" id="MBC5580543.1"/>
    </source>
</evidence>
<dbReference type="GO" id="GO:0006508">
    <property type="term" value="P:proteolysis"/>
    <property type="evidence" value="ECO:0007669"/>
    <property type="project" value="UniProtKB-KW"/>
</dbReference>
<dbReference type="GO" id="GO:0004177">
    <property type="term" value="F:aminopeptidase activity"/>
    <property type="evidence" value="ECO:0007669"/>
    <property type="project" value="UniProtKB-KW"/>
</dbReference>
<dbReference type="AlphaFoldDB" id="A0A923I950"/>
<dbReference type="PANTHER" id="PTHR34448">
    <property type="entry name" value="AMINOPEPTIDASE"/>
    <property type="match status" value="1"/>
</dbReference>
<evidence type="ECO:0000256" key="3">
    <source>
        <dbReference type="ARBA" id="ARBA00001947"/>
    </source>
</evidence>
<dbReference type="Gene3D" id="3.40.1830.10">
    <property type="entry name" value="Thermophilic metalloprotease (M29)"/>
    <property type="match status" value="1"/>
</dbReference>
<keyword evidence="6" id="KW-0645">Protease</keyword>
<comment type="caution">
    <text evidence="10">The sequence shown here is derived from an EMBL/GenBank/DDBJ whole genome shotgun (WGS) entry which is preliminary data.</text>
</comment>
<comment type="cofactor">
    <cofactor evidence="3">
        <name>Zn(2+)</name>
        <dbReference type="ChEBI" id="CHEBI:29105"/>
    </cofactor>
</comment>
<dbReference type="GO" id="GO:0008237">
    <property type="term" value="F:metallopeptidase activity"/>
    <property type="evidence" value="ECO:0007669"/>
    <property type="project" value="UniProtKB-KW"/>
</dbReference>
<dbReference type="InterPro" id="IPR035097">
    <property type="entry name" value="M29_N-terminal"/>
</dbReference>
<dbReference type="SUPFAM" id="SSF144052">
    <property type="entry name" value="Thermophilic metalloprotease-like"/>
    <property type="match status" value="1"/>
</dbReference>
<evidence type="ECO:0000256" key="5">
    <source>
        <dbReference type="ARBA" id="ARBA00022438"/>
    </source>
</evidence>
<accession>A0A923I950</accession>
<evidence type="ECO:0000256" key="7">
    <source>
        <dbReference type="ARBA" id="ARBA00022723"/>
    </source>
</evidence>
<evidence type="ECO:0000256" key="6">
    <source>
        <dbReference type="ARBA" id="ARBA00022670"/>
    </source>
</evidence>
<evidence type="ECO:0000256" key="8">
    <source>
        <dbReference type="ARBA" id="ARBA00022801"/>
    </source>
</evidence>
<organism evidence="10 11">
    <name type="scientific">Anaerofilum hominis</name>
    <dbReference type="NCBI Taxonomy" id="2763016"/>
    <lineage>
        <taxon>Bacteria</taxon>
        <taxon>Bacillati</taxon>
        <taxon>Bacillota</taxon>
        <taxon>Clostridia</taxon>
        <taxon>Eubacteriales</taxon>
        <taxon>Oscillospiraceae</taxon>
        <taxon>Anaerofilum</taxon>
    </lineage>
</organism>